<feature type="compositionally biased region" description="Basic and acidic residues" evidence="4">
    <location>
        <begin position="62"/>
        <end position="73"/>
    </location>
</feature>
<evidence type="ECO:0000256" key="4">
    <source>
        <dbReference type="SAM" id="MobiDB-lite"/>
    </source>
</evidence>
<dbReference type="PANTHER" id="PTHR40621">
    <property type="entry name" value="TRANSCRIPTION FACTOR KAPC-RELATED"/>
    <property type="match status" value="1"/>
</dbReference>
<reference evidence="6" key="1">
    <citation type="journal article" date="2005" name="Yeast">
        <title>Isolation of the YAP1 homologue of Candida utilis and its use as an efficient selection marker.</title>
        <authorList>
            <person name="Iwakiri R."/>
            <person name="Noda Y."/>
            <person name="Adachi H."/>
            <person name="Yoda K."/>
        </authorList>
    </citation>
    <scope>NUCLEOTIDE SEQUENCE</scope>
</reference>
<evidence type="ECO:0000313" key="6">
    <source>
        <dbReference type="EMBL" id="BAE48266.1"/>
    </source>
</evidence>
<name>Q33DR7_CYBJA</name>
<dbReference type="AlphaFoldDB" id="Q33DR7"/>
<dbReference type="GO" id="GO:0034599">
    <property type="term" value="P:cellular response to oxidative stress"/>
    <property type="evidence" value="ECO:0007669"/>
    <property type="project" value="UniProtKB-ARBA"/>
</dbReference>
<dbReference type="FunFam" id="1.20.5.170:FF:000067">
    <property type="entry name" value="BZIP transcription factor"/>
    <property type="match status" value="1"/>
</dbReference>
<dbReference type="PROSITE" id="PS50217">
    <property type="entry name" value="BZIP"/>
    <property type="match status" value="1"/>
</dbReference>
<dbReference type="GO" id="GO:0005737">
    <property type="term" value="C:cytoplasm"/>
    <property type="evidence" value="ECO:0007669"/>
    <property type="project" value="UniProtKB-SubCell"/>
</dbReference>
<dbReference type="InterPro" id="IPR023167">
    <property type="entry name" value="Yap1_redox_dom_sf"/>
</dbReference>
<accession>Q33DR7</accession>
<dbReference type="Pfam" id="PF08601">
    <property type="entry name" value="PAP1"/>
    <property type="match status" value="1"/>
</dbReference>
<dbReference type="SUPFAM" id="SSF111430">
    <property type="entry name" value="YAP1 redox domain"/>
    <property type="match status" value="1"/>
</dbReference>
<comment type="subcellular location">
    <subcellularLocation>
        <location evidence="2">Cytoplasm</location>
    </subcellularLocation>
    <subcellularLocation>
        <location evidence="1">Nucleus</location>
    </subcellularLocation>
</comment>
<dbReference type="Pfam" id="PF00170">
    <property type="entry name" value="bZIP_1"/>
    <property type="match status" value="1"/>
</dbReference>
<dbReference type="InterPro" id="IPR013910">
    <property type="entry name" value="TF_PAP1"/>
</dbReference>
<evidence type="ECO:0000256" key="3">
    <source>
        <dbReference type="ARBA" id="ARBA00023242"/>
    </source>
</evidence>
<dbReference type="SMART" id="SM00338">
    <property type="entry name" value="BRLZ"/>
    <property type="match status" value="1"/>
</dbReference>
<dbReference type="Gene3D" id="1.20.5.170">
    <property type="match status" value="1"/>
</dbReference>
<dbReference type="InterPro" id="IPR046347">
    <property type="entry name" value="bZIP_sf"/>
</dbReference>
<dbReference type="PROSITE" id="PS00036">
    <property type="entry name" value="BZIP_BASIC"/>
    <property type="match status" value="1"/>
</dbReference>
<feature type="domain" description="BZIP" evidence="5">
    <location>
        <begin position="46"/>
        <end position="109"/>
    </location>
</feature>
<sequence>MTEYAKRHTDSLLENPESKRPEPDATATSEGVLKKPNKPGRKPLDTEPKNKRTAQNRAAQRAFRERKERKMKELEEKITTLEDEKRFATTESEFLRLQVQMLTQELAKHRGTTDLSDLKLPLFTSPTETNSTPNSEVSTVLTSVGSDNELKRTQQEFSFEFPWSRKSSTTNSKRSPNASNASSNNVPTLASDASTCSSQSSPFDLYNSEEQNELPLFNKVVKDSTKMPTEKFNFSEHFDEGVNFCSDLGKACGTRECPIPEVKSNTNTPLPVELDHNDPLNSLEDPALDFNFGTFDPTVAFANESSYADLFDSHGESDPLVGLVTEESAYDPFSMFKDTHARVVERREEAEHEEEEEPQQEQEQEQEQEQDPDVVPSNEHRLMKCTEIWDRITSHPKYADIDIDGLCSELRSKAKCSDKGVVIDYKDVNQVIQRNIRK</sequence>
<protein>
    <submittedName>
        <fullName evidence="6">AP-1-like transcription factor</fullName>
    </submittedName>
</protein>
<dbReference type="GO" id="GO:0000976">
    <property type="term" value="F:transcription cis-regulatory region binding"/>
    <property type="evidence" value="ECO:0007669"/>
    <property type="project" value="InterPro"/>
</dbReference>
<dbReference type="EMBL" id="AB206826">
    <property type="protein sequence ID" value="BAE48266.1"/>
    <property type="molecule type" value="Genomic_DNA"/>
</dbReference>
<feature type="region of interest" description="Disordered" evidence="4">
    <location>
        <begin position="1"/>
        <end position="73"/>
    </location>
</feature>
<dbReference type="InterPro" id="IPR050936">
    <property type="entry name" value="AP-1-like"/>
</dbReference>
<dbReference type="CDD" id="cd14688">
    <property type="entry name" value="bZIP_YAP"/>
    <property type="match status" value="1"/>
</dbReference>
<evidence type="ECO:0000259" key="5">
    <source>
        <dbReference type="PROSITE" id="PS50217"/>
    </source>
</evidence>
<evidence type="ECO:0000256" key="2">
    <source>
        <dbReference type="ARBA" id="ARBA00004496"/>
    </source>
</evidence>
<proteinExistence type="predicted"/>
<organism evidence="6">
    <name type="scientific">Cyberlindnera jadinii</name>
    <name type="common">Torula yeast</name>
    <name type="synonym">Pichia jadinii</name>
    <dbReference type="NCBI Taxonomy" id="4903"/>
    <lineage>
        <taxon>Eukaryota</taxon>
        <taxon>Fungi</taxon>
        <taxon>Dikarya</taxon>
        <taxon>Ascomycota</taxon>
        <taxon>Saccharomycotina</taxon>
        <taxon>Saccharomycetes</taxon>
        <taxon>Phaffomycetales</taxon>
        <taxon>Phaffomycetaceae</taxon>
        <taxon>Cyberlindnera</taxon>
    </lineage>
</organism>
<gene>
    <name evidence="6" type="primary">CuYAP1</name>
</gene>
<dbReference type="GO" id="GO:0090575">
    <property type="term" value="C:RNA polymerase II transcription regulator complex"/>
    <property type="evidence" value="ECO:0007669"/>
    <property type="project" value="TreeGrafter"/>
</dbReference>
<dbReference type="InterPro" id="IPR004827">
    <property type="entry name" value="bZIP"/>
</dbReference>
<feature type="compositionally biased region" description="Basic and acidic residues" evidence="4">
    <location>
        <begin position="1"/>
        <end position="23"/>
    </location>
</feature>
<feature type="region of interest" description="Disordered" evidence="4">
    <location>
        <begin position="345"/>
        <end position="379"/>
    </location>
</feature>
<keyword evidence="3" id="KW-0539">Nucleus</keyword>
<dbReference type="PANTHER" id="PTHR40621:SF6">
    <property type="entry name" value="AP-1-LIKE TRANSCRIPTION FACTOR YAP1-RELATED"/>
    <property type="match status" value="1"/>
</dbReference>
<dbReference type="SUPFAM" id="SSF57959">
    <property type="entry name" value="Leucine zipper domain"/>
    <property type="match status" value="1"/>
</dbReference>
<feature type="region of interest" description="Disordered" evidence="4">
    <location>
        <begin position="165"/>
        <end position="195"/>
    </location>
</feature>
<dbReference type="Gene3D" id="1.10.238.100">
    <property type="entry name" value="YAP1 redox domain. Chain B"/>
    <property type="match status" value="1"/>
</dbReference>
<evidence type="ECO:0000256" key="1">
    <source>
        <dbReference type="ARBA" id="ARBA00004123"/>
    </source>
</evidence>
<dbReference type="GO" id="GO:0001228">
    <property type="term" value="F:DNA-binding transcription activator activity, RNA polymerase II-specific"/>
    <property type="evidence" value="ECO:0007669"/>
    <property type="project" value="TreeGrafter"/>
</dbReference>
<feature type="compositionally biased region" description="Acidic residues" evidence="4">
    <location>
        <begin position="351"/>
        <end position="372"/>
    </location>
</feature>